<dbReference type="PANTHER" id="PTHR48100:SF1">
    <property type="entry name" value="HISTIDINE PHOSPHATASE FAMILY PROTEIN-RELATED"/>
    <property type="match status" value="1"/>
</dbReference>
<dbReference type="EMBL" id="CAFBLP010000089">
    <property type="protein sequence ID" value="CAB4888377.1"/>
    <property type="molecule type" value="Genomic_DNA"/>
</dbReference>
<dbReference type="InterPro" id="IPR013078">
    <property type="entry name" value="His_Pase_superF_clade-1"/>
</dbReference>
<proteinExistence type="predicted"/>
<dbReference type="GO" id="GO:0016791">
    <property type="term" value="F:phosphatase activity"/>
    <property type="evidence" value="ECO:0007669"/>
    <property type="project" value="TreeGrafter"/>
</dbReference>
<dbReference type="CDD" id="cd07067">
    <property type="entry name" value="HP_PGM_like"/>
    <property type="match status" value="1"/>
</dbReference>
<sequence length="227" mass="25757">MELVLVRHGEPEWVVDGLNIDYPPLTERGHRQAVRMAEALAQETFDEVLVSPLERALQTAAPLYERTDHTEEIHAWLREIRSPVWQGTPREKADAAFAEERRKPSHERWHGMSALGGEANREFIARIREGCGLFLAERGIELIPGELPVWRIDNPDQRLCLVAHAGTNSAIISYMLGLQPTPWEWDRFVLGHASITRLEALQLGDGYTFALTRLGDVEHLSVGDRTR</sequence>
<dbReference type="GO" id="GO:0005737">
    <property type="term" value="C:cytoplasm"/>
    <property type="evidence" value="ECO:0007669"/>
    <property type="project" value="TreeGrafter"/>
</dbReference>
<dbReference type="SUPFAM" id="SSF53254">
    <property type="entry name" value="Phosphoglycerate mutase-like"/>
    <property type="match status" value="1"/>
</dbReference>
<organism evidence="1">
    <name type="scientific">freshwater metagenome</name>
    <dbReference type="NCBI Taxonomy" id="449393"/>
    <lineage>
        <taxon>unclassified sequences</taxon>
        <taxon>metagenomes</taxon>
        <taxon>ecological metagenomes</taxon>
    </lineage>
</organism>
<name>A0A6J7EY17_9ZZZZ</name>
<dbReference type="Gene3D" id="3.40.50.1240">
    <property type="entry name" value="Phosphoglycerate mutase-like"/>
    <property type="match status" value="1"/>
</dbReference>
<protein>
    <submittedName>
        <fullName evidence="1">Unannotated protein</fullName>
    </submittedName>
</protein>
<gene>
    <name evidence="1" type="ORF">UFOPK3376_02589</name>
</gene>
<dbReference type="SMART" id="SM00855">
    <property type="entry name" value="PGAM"/>
    <property type="match status" value="1"/>
</dbReference>
<reference evidence="1" key="1">
    <citation type="submission" date="2020-05" db="EMBL/GenBank/DDBJ databases">
        <authorList>
            <person name="Chiriac C."/>
            <person name="Salcher M."/>
            <person name="Ghai R."/>
            <person name="Kavagutti S V."/>
        </authorList>
    </citation>
    <scope>NUCLEOTIDE SEQUENCE</scope>
</reference>
<dbReference type="InterPro" id="IPR050275">
    <property type="entry name" value="PGM_Phosphatase"/>
</dbReference>
<dbReference type="PANTHER" id="PTHR48100">
    <property type="entry name" value="BROAD-SPECIFICITY PHOSPHATASE YOR283W-RELATED"/>
    <property type="match status" value="1"/>
</dbReference>
<dbReference type="InterPro" id="IPR029033">
    <property type="entry name" value="His_PPase_superfam"/>
</dbReference>
<evidence type="ECO:0000313" key="1">
    <source>
        <dbReference type="EMBL" id="CAB4888377.1"/>
    </source>
</evidence>
<dbReference type="Pfam" id="PF00300">
    <property type="entry name" value="His_Phos_1"/>
    <property type="match status" value="1"/>
</dbReference>
<accession>A0A6J7EY17</accession>
<dbReference type="AlphaFoldDB" id="A0A6J7EY17"/>